<keyword evidence="4" id="KW-1185">Reference proteome</keyword>
<keyword evidence="2" id="KW-0812">Transmembrane</keyword>
<accession>A0ABU0HA02</accession>
<gene>
    <name evidence="3" type="ORF">QO014_003545</name>
</gene>
<dbReference type="Proteomes" id="UP001241603">
    <property type="component" value="Unassembled WGS sequence"/>
</dbReference>
<feature type="transmembrane region" description="Helical" evidence="2">
    <location>
        <begin position="38"/>
        <end position="59"/>
    </location>
</feature>
<feature type="compositionally biased region" description="Polar residues" evidence="1">
    <location>
        <begin position="1"/>
        <end position="10"/>
    </location>
</feature>
<reference evidence="3 4" key="1">
    <citation type="submission" date="2023-07" db="EMBL/GenBank/DDBJ databases">
        <title>Genomic Encyclopedia of Type Strains, Phase IV (KMG-IV): sequencing the most valuable type-strain genomes for metagenomic binning, comparative biology and taxonomic classification.</title>
        <authorList>
            <person name="Goeker M."/>
        </authorList>
    </citation>
    <scope>NUCLEOTIDE SEQUENCE [LARGE SCALE GENOMIC DNA]</scope>
    <source>
        <strain evidence="3 4">B6-8</strain>
    </source>
</reference>
<evidence type="ECO:0000256" key="2">
    <source>
        <dbReference type="SAM" id="Phobius"/>
    </source>
</evidence>
<proteinExistence type="predicted"/>
<comment type="caution">
    <text evidence="3">The sequence shown here is derived from an EMBL/GenBank/DDBJ whole genome shotgun (WGS) entry which is preliminary data.</text>
</comment>
<organism evidence="3 4">
    <name type="scientific">Kaistia dalseonensis</name>
    <dbReference type="NCBI Taxonomy" id="410840"/>
    <lineage>
        <taxon>Bacteria</taxon>
        <taxon>Pseudomonadati</taxon>
        <taxon>Pseudomonadota</taxon>
        <taxon>Alphaproteobacteria</taxon>
        <taxon>Hyphomicrobiales</taxon>
        <taxon>Kaistiaceae</taxon>
        <taxon>Kaistia</taxon>
    </lineage>
</organism>
<dbReference type="RefSeq" id="WP_266350044.1">
    <property type="nucleotide sequence ID" value="NZ_JAPKNG010000005.1"/>
</dbReference>
<name>A0ABU0HA02_9HYPH</name>
<dbReference type="EMBL" id="JAUSVO010000005">
    <property type="protein sequence ID" value="MDQ0439144.1"/>
    <property type="molecule type" value="Genomic_DNA"/>
</dbReference>
<protein>
    <recommendedName>
        <fullName evidence="5">Fimbrial protein</fullName>
    </recommendedName>
</protein>
<keyword evidence="2" id="KW-0472">Membrane</keyword>
<evidence type="ECO:0008006" key="5">
    <source>
        <dbReference type="Google" id="ProtNLM"/>
    </source>
</evidence>
<evidence type="ECO:0000313" key="3">
    <source>
        <dbReference type="EMBL" id="MDQ0439144.1"/>
    </source>
</evidence>
<sequence>MVRVSSQAYSNAPGGPDDENDAPLDPAVERIRQRLKRLILVSSATLLIGLVAVLAAVIYRVGHGGDKPALQPMAAEMVIPGAIPAGARVISSALDGTLLAVTVDMGGSTRILVVDLTSGKIVRRIALGQQ</sequence>
<feature type="region of interest" description="Disordered" evidence="1">
    <location>
        <begin position="1"/>
        <end position="24"/>
    </location>
</feature>
<keyword evidence="2" id="KW-1133">Transmembrane helix</keyword>
<evidence type="ECO:0000256" key="1">
    <source>
        <dbReference type="SAM" id="MobiDB-lite"/>
    </source>
</evidence>
<evidence type="ECO:0000313" key="4">
    <source>
        <dbReference type="Proteomes" id="UP001241603"/>
    </source>
</evidence>